<dbReference type="STRING" id="522306.CAP2UW1_1252"/>
<dbReference type="OrthoDB" id="9129572at2"/>
<reference evidence="2" key="2">
    <citation type="submission" date="2009-09" db="EMBL/GenBank/DDBJ databases">
        <title>Complete sequence of chromosome of Candidatus Accumulibacter phosphatis clade IIA str. UW-1.</title>
        <authorList>
            <consortium name="US DOE Joint Genome Institute"/>
            <person name="Martin H.G."/>
            <person name="Ivanova N."/>
            <person name="Kunin V."/>
            <person name="Warnecke F."/>
            <person name="Barry K."/>
            <person name="He S."/>
            <person name="Salamov A."/>
            <person name="Szeto E."/>
            <person name="Dalin E."/>
            <person name="Pangilinan J.L."/>
            <person name="Lapidus A."/>
            <person name="Lowry S."/>
            <person name="Kyrpides N.C."/>
            <person name="McMahon K.D."/>
            <person name="Hugenholtz P."/>
        </authorList>
    </citation>
    <scope>NUCLEOTIDE SEQUENCE [LARGE SCALE GENOMIC DNA]</scope>
    <source>
        <strain evidence="2">UW-1</strain>
    </source>
</reference>
<protein>
    <submittedName>
        <fullName evidence="2">Uncharacterized protein</fullName>
    </submittedName>
</protein>
<evidence type="ECO:0000313" key="2">
    <source>
        <dbReference type="EMBL" id="ACV34579.1"/>
    </source>
</evidence>
<dbReference type="AlphaFoldDB" id="C7RRU0"/>
<sequence length="245" mass="26558">MAVTKAESVGERCTRPVSARTRGAQDANPIAREQPRLSLLPGGGRFEQTPDACPENHRGVKASKSMVARAMTAAWLLALPCVATACSPHVEAQPDGDSASLRQHTDAFTRCEMTESSYREVVGKWLRQRPTSAPPLRGLSLGRAFDYPWISHHLAEVALRHPQWAASRGKARSGGPNQWVASVLSEPAFLARLAVPFTDTPYAPVAVSVEKVLVGSAQDVAPELNAGKLLVPFDAQVWLHVETRR</sequence>
<feature type="region of interest" description="Disordered" evidence="1">
    <location>
        <begin position="1"/>
        <end position="58"/>
    </location>
</feature>
<dbReference type="KEGG" id="app:CAP2UW1_1252"/>
<reference evidence="2" key="1">
    <citation type="submission" date="2009-08" db="EMBL/GenBank/DDBJ databases">
        <authorList>
            <consortium name="US DOE Joint Genome Institute"/>
            <person name="Lucas S."/>
            <person name="Copeland A."/>
            <person name="Lapidus A."/>
            <person name="Glavina del Rio T."/>
            <person name="Dalin E."/>
            <person name="Tice H."/>
            <person name="Bruce D."/>
            <person name="Barry K."/>
            <person name="Pitluck S."/>
            <person name="Lowry S."/>
            <person name="Larimer F."/>
            <person name="Land M."/>
            <person name="Hauser L."/>
            <person name="Kyrpides N."/>
            <person name="Ivanova N."/>
            <person name="McMahon K.D."/>
            <person name="Hugenholtz P."/>
        </authorList>
    </citation>
    <scope>NUCLEOTIDE SEQUENCE</scope>
    <source>
        <strain evidence="2">UW-1</strain>
    </source>
</reference>
<dbReference type="eggNOG" id="ENOG5033KQY">
    <property type="taxonomic scope" value="Bacteria"/>
</dbReference>
<proteinExistence type="predicted"/>
<evidence type="ECO:0000256" key="1">
    <source>
        <dbReference type="SAM" id="MobiDB-lite"/>
    </source>
</evidence>
<dbReference type="HOGENOM" id="CLU_1131664_0_0_4"/>
<dbReference type="EMBL" id="CP001715">
    <property type="protein sequence ID" value="ACV34579.1"/>
    <property type="molecule type" value="Genomic_DNA"/>
</dbReference>
<gene>
    <name evidence="2" type="ordered locus">CAP2UW1_1252</name>
</gene>
<organism evidence="2">
    <name type="scientific">Accumulibacter regalis</name>
    <dbReference type="NCBI Taxonomy" id="522306"/>
    <lineage>
        <taxon>Bacteria</taxon>
        <taxon>Pseudomonadati</taxon>
        <taxon>Pseudomonadota</taxon>
        <taxon>Betaproteobacteria</taxon>
        <taxon>Candidatus Accumulibacter</taxon>
    </lineage>
</organism>
<name>C7RRU0_ACCRE</name>
<accession>C7RRU0</accession>